<dbReference type="CDD" id="cd05233">
    <property type="entry name" value="SDR_c"/>
    <property type="match status" value="1"/>
</dbReference>
<comment type="similarity">
    <text evidence="1 3">Belongs to the short-chain dehydrogenases/reductases (SDR) family.</text>
</comment>
<dbReference type="KEGG" id="hja:BST95_17810"/>
<organism evidence="5 6">
    <name type="scientific">Halioglobus japonicus</name>
    <dbReference type="NCBI Taxonomy" id="930805"/>
    <lineage>
        <taxon>Bacteria</taxon>
        <taxon>Pseudomonadati</taxon>
        <taxon>Pseudomonadota</taxon>
        <taxon>Gammaproteobacteria</taxon>
        <taxon>Cellvibrionales</taxon>
        <taxon>Halieaceae</taxon>
        <taxon>Halioglobus</taxon>
    </lineage>
</organism>
<dbReference type="EMBL" id="PKUR01000001">
    <property type="protein sequence ID" value="PLW87100.1"/>
    <property type="molecule type" value="Genomic_DNA"/>
</dbReference>
<dbReference type="PANTHER" id="PTHR44196:SF2">
    <property type="entry name" value="SHORT-CHAIN DEHYDROGENASE-RELATED"/>
    <property type="match status" value="1"/>
</dbReference>
<dbReference type="PANTHER" id="PTHR44196">
    <property type="entry name" value="DEHYDROGENASE/REDUCTASE SDR FAMILY MEMBER 7B"/>
    <property type="match status" value="1"/>
</dbReference>
<evidence type="ECO:0000256" key="3">
    <source>
        <dbReference type="RuleBase" id="RU000363"/>
    </source>
</evidence>
<dbReference type="GO" id="GO:0016020">
    <property type="term" value="C:membrane"/>
    <property type="evidence" value="ECO:0007669"/>
    <property type="project" value="TreeGrafter"/>
</dbReference>
<dbReference type="PRINTS" id="PR00081">
    <property type="entry name" value="GDHRDH"/>
</dbReference>
<dbReference type="PRINTS" id="PR00080">
    <property type="entry name" value="SDRFAMILY"/>
</dbReference>
<dbReference type="AlphaFoldDB" id="A0AAP8MFV0"/>
<feature type="domain" description="Ketoreductase" evidence="4">
    <location>
        <begin position="6"/>
        <end position="183"/>
    </location>
</feature>
<protein>
    <submittedName>
        <fullName evidence="5">KR domain-containing protein</fullName>
    </submittedName>
</protein>
<dbReference type="SMART" id="SM00822">
    <property type="entry name" value="PKS_KR"/>
    <property type="match status" value="1"/>
</dbReference>
<comment type="caution">
    <text evidence="5">The sequence shown here is derived from an EMBL/GenBank/DDBJ whole genome shotgun (WGS) entry which is preliminary data.</text>
</comment>
<dbReference type="PROSITE" id="PS00061">
    <property type="entry name" value="ADH_SHORT"/>
    <property type="match status" value="1"/>
</dbReference>
<reference evidence="5 6" key="1">
    <citation type="submission" date="2018-01" db="EMBL/GenBank/DDBJ databases">
        <title>The draft genome sequence of Halioglobus japonicus S1-36.</title>
        <authorList>
            <person name="Du Z.-J."/>
            <person name="Shi M.-J."/>
        </authorList>
    </citation>
    <scope>NUCLEOTIDE SEQUENCE [LARGE SCALE GENOMIC DNA]</scope>
    <source>
        <strain evidence="5 6">S1-36</strain>
    </source>
</reference>
<dbReference type="SUPFAM" id="SSF51735">
    <property type="entry name" value="NAD(P)-binding Rossmann-fold domains"/>
    <property type="match status" value="1"/>
</dbReference>
<evidence type="ECO:0000259" key="4">
    <source>
        <dbReference type="SMART" id="SM00822"/>
    </source>
</evidence>
<dbReference type="InterPro" id="IPR036291">
    <property type="entry name" value="NAD(P)-bd_dom_sf"/>
</dbReference>
<evidence type="ECO:0000313" key="6">
    <source>
        <dbReference type="Proteomes" id="UP000235162"/>
    </source>
</evidence>
<gene>
    <name evidence="5" type="ORF">C0029_00415</name>
</gene>
<dbReference type="GO" id="GO:0016491">
    <property type="term" value="F:oxidoreductase activity"/>
    <property type="evidence" value="ECO:0007669"/>
    <property type="project" value="UniProtKB-KW"/>
</dbReference>
<dbReference type="RefSeq" id="WP_084200776.1">
    <property type="nucleotide sequence ID" value="NZ_BMYL01000001.1"/>
</dbReference>
<evidence type="ECO:0000256" key="1">
    <source>
        <dbReference type="ARBA" id="ARBA00006484"/>
    </source>
</evidence>
<sequence length="252" mass="26095">MPDSKTIALVTGASSGLGIEFCRQLASRCDVIIAVARRLDRLEALAEELAAECEVHAVAADLATVEGVAHTMEMLRQKGPVDILVNNAGYSPYGHFADSAIEEQRGMLALHCDATITLCRAAIGFMAEAGGGAIINVSSLGSFVPGPGLTVYGATKAFLNYFSQSLAAEVADQGIEVQALCPGLVRTEIHDSMTEQGFDGSRFPDEMWAESGEVVAASLAALGSGQLFVIPGTGNGDIARMGAQAMLTSVGG</sequence>
<dbReference type="InterPro" id="IPR020904">
    <property type="entry name" value="Sc_DH/Rdtase_CS"/>
</dbReference>
<dbReference type="Proteomes" id="UP000235162">
    <property type="component" value="Unassembled WGS sequence"/>
</dbReference>
<dbReference type="InterPro" id="IPR057326">
    <property type="entry name" value="KR_dom"/>
</dbReference>
<name>A0AAP8MFV0_9GAMM</name>
<evidence type="ECO:0000313" key="5">
    <source>
        <dbReference type="EMBL" id="PLW87100.1"/>
    </source>
</evidence>
<keyword evidence="6" id="KW-1185">Reference proteome</keyword>
<dbReference type="Gene3D" id="3.40.50.720">
    <property type="entry name" value="NAD(P)-binding Rossmann-like Domain"/>
    <property type="match status" value="1"/>
</dbReference>
<dbReference type="InterPro" id="IPR002347">
    <property type="entry name" value="SDR_fam"/>
</dbReference>
<dbReference type="Pfam" id="PF00106">
    <property type="entry name" value="adh_short"/>
    <property type="match status" value="1"/>
</dbReference>
<evidence type="ECO:0000256" key="2">
    <source>
        <dbReference type="ARBA" id="ARBA00023002"/>
    </source>
</evidence>
<keyword evidence="2" id="KW-0560">Oxidoreductase</keyword>
<accession>A0AAP8MFV0</accession>
<proteinExistence type="inferred from homology"/>
<dbReference type="PIRSF" id="PIRSF000126">
    <property type="entry name" value="11-beta-HSD1"/>
    <property type="match status" value="1"/>
</dbReference>